<dbReference type="InterPro" id="IPR001119">
    <property type="entry name" value="SLH_dom"/>
</dbReference>
<feature type="domain" description="SLH" evidence="2">
    <location>
        <begin position="196"/>
        <end position="258"/>
    </location>
</feature>
<reference evidence="4" key="1">
    <citation type="submission" date="2017-07" db="EMBL/GenBank/DDBJ databases">
        <title>Draft genome sequence of Effusibacillus lacus strain skLN1.</title>
        <authorList>
            <person name="Watanabe M."/>
            <person name="Kojima H."/>
            <person name="Fukui M."/>
        </authorList>
    </citation>
    <scope>NUCLEOTIDE SEQUENCE [LARGE SCALE GENOMIC DNA]</scope>
    <source>
        <strain evidence="4">skLN1</strain>
    </source>
</reference>
<dbReference type="Gene3D" id="3.40.630.40">
    <property type="entry name" value="Zn-dependent exopeptidases"/>
    <property type="match status" value="1"/>
</dbReference>
<dbReference type="AlphaFoldDB" id="A0A292YQ48"/>
<keyword evidence="1" id="KW-0378">Hydrolase</keyword>
<dbReference type="InterPro" id="IPR050695">
    <property type="entry name" value="N-acetylmuramoyl_amidase_3"/>
</dbReference>
<dbReference type="GO" id="GO:0008745">
    <property type="term" value="F:N-acetylmuramoyl-L-alanine amidase activity"/>
    <property type="evidence" value="ECO:0007669"/>
    <property type="project" value="InterPro"/>
</dbReference>
<dbReference type="SUPFAM" id="SSF53187">
    <property type="entry name" value="Zn-dependent exopeptidases"/>
    <property type="match status" value="1"/>
</dbReference>
<accession>A0A292YQ48</accession>
<dbReference type="Pfam" id="PF01520">
    <property type="entry name" value="Amidase_3"/>
    <property type="match status" value="1"/>
</dbReference>
<dbReference type="CDD" id="cd02696">
    <property type="entry name" value="MurNAc-LAA"/>
    <property type="match status" value="1"/>
</dbReference>
<name>A0A292YQ48_9BACL</name>
<dbReference type="PANTHER" id="PTHR30404:SF0">
    <property type="entry name" value="N-ACETYLMURAMOYL-L-ALANINE AMIDASE AMIC"/>
    <property type="match status" value="1"/>
</dbReference>
<dbReference type="InterPro" id="IPR002508">
    <property type="entry name" value="MurNAc-LAA_cat"/>
</dbReference>
<sequence>MPLVVVDPGHGGRDPGTVGNGLQEKDVTLDAALKLREALERCGIDVIMTRTEDTLILPNGTIGEDLSARAAIANRNNADLFISWHVDSFSDPGVNGVAAWIYPTTRGTETEVIAEKIVNSVAQATGQRNRGVYVADFAVLRETNMSAVLIESGFITNPQEAANLASAAFREAQAEAAARAICKYFNLPFVPPADPVDPPTEPEPIPEWAREAIARVQNAGIMIGYEDGTFRPEQYVTRAELAVVLVRFYELLQSGRTL</sequence>
<dbReference type="GO" id="GO:0030288">
    <property type="term" value="C:outer membrane-bounded periplasmic space"/>
    <property type="evidence" value="ECO:0007669"/>
    <property type="project" value="TreeGrafter"/>
</dbReference>
<dbReference type="SMART" id="SM00646">
    <property type="entry name" value="Ami_3"/>
    <property type="match status" value="1"/>
</dbReference>
<dbReference type="Proteomes" id="UP000217785">
    <property type="component" value="Unassembled WGS sequence"/>
</dbReference>
<comment type="caution">
    <text evidence="3">The sequence shown here is derived from an EMBL/GenBank/DDBJ whole genome shotgun (WGS) entry which is preliminary data.</text>
</comment>
<organism evidence="3 4">
    <name type="scientific">Effusibacillus lacus</name>
    <dbReference type="NCBI Taxonomy" id="1348429"/>
    <lineage>
        <taxon>Bacteria</taxon>
        <taxon>Bacillati</taxon>
        <taxon>Bacillota</taxon>
        <taxon>Bacilli</taxon>
        <taxon>Bacillales</taxon>
        <taxon>Alicyclobacillaceae</taxon>
        <taxon>Effusibacillus</taxon>
    </lineage>
</organism>
<dbReference type="GO" id="GO:0009253">
    <property type="term" value="P:peptidoglycan catabolic process"/>
    <property type="evidence" value="ECO:0007669"/>
    <property type="project" value="InterPro"/>
</dbReference>
<proteinExistence type="predicted"/>
<dbReference type="RefSeq" id="WP_165912704.1">
    <property type="nucleotide sequence ID" value="NZ_BDUF01000060.1"/>
</dbReference>
<evidence type="ECO:0000313" key="3">
    <source>
        <dbReference type="EMBL" id="GAX90625.1"/>
    </source>
</evidence>
<dbReference type="PROSITE" id="PS51272">
    <property type="entry name" value="SLH"/>
    <property type="match status" value="1"/>
</dbReference>
<evidence type="ECO:0000313" key="4">
    <source>
        <dbReference type="Proteomes" id="UP000217785"/>
    </source>
</evidence>
<dbReference type="Pfam" id="PF00395">
    <property type="entry name" value="SLH"/>
    <property type="match status" value="1"/>
</dbReference>
<evidence type="ECO:0000259" key="2">
    <source>
        <dbReference type="PROSITE" id="PS51272"/>
    </source>
</evidence>
<keyword evidence="4" id="KW-1185">Reference proteome</keyword>
<dbReference type="EMBL" id="BDUF01000060">
    <property type="protein sequence ID" value="GAX90625.1"/>
    <property type="molecule type" value="Genomic_DNA"/>
</dbReference>
<dbReference type="PANTHER" id="PTHR30404">
    <property type="entry name" value="N-ACETYLMURAMOYL-L-ALANINE AMIDASE"/>
    <property type="match status" value="1"/>
</dbReference>
<protein>
    <recommendedName>
        <fullName evidence="2">SLH domain-containing protein</fullName>
    </recommendedName>
</protein>
<evidence type="ECO:0000256" key="1">
    <source>
        <dbReference type="ARBA" id="ARBA00022801"/>
    </source>
</evidence>